<dbReference type="Proteomes" id="UP001231518">
    <property type="component" value="Chromosome 24"/>
</dbReference>
<dbReference type="InterPro" id="IPR016187">
    <property type="entry name" value="CTDL_fold"/>
</dbReference>
<sequence length="133" mass="15358">MKSCLISFVLLFFLDFIEGSFRCDYKYNSKTRYWFKPAIVPANWFDARLRCSLEGAVLASPTSPEILAEMRNIMNHSYPEYEIYTGIHATVSQGDYYTVEGTSLSKIPVGWAKNEPDNKDNRVRHCRSRIPFG</sequence>
<dbReference type="EMBL" id="JARGEI010000018">
    <property type="protein sequence ID" value="KAJ8715430.1"/>
    <property type="molecule type" value="Genomic_DNA"/>
</dbReference>
<accession>A0AAD8DR34</accession>
<evidence type="ECO:0000313" key="3">
    <source>
        <dbReference type="EMBL" id="KAJ8715430.1"/>
    </source>
</evidence>
<comment type="caution">
    <text evidence="3">The sequence shown here is derived from an EMBL/GenBank/DDBJ whole genome shotgun (WGS) entry which is preliminary data.</text>
</comment>
<proteinExistence type="predicted"/>
<feature type="signal peptide" evidence="1">
    <location>
        <begin position="1"/>
        <end position="19"/>
    </location>
</feature>
<reference evidence="3" key="1">
    <citation type="submission" date="2023-03" db="EMBL/GenBank/DDBJ databases">
        <title>Chromosome-level genomes of two armyworms, Mythimna separata and Mythimna loreyi, provide insights into the biosynthesis and reception of sex pheromones.</title>
        <authorList>
            <person name="Zhao H."/>
        </authorList>
    </citation>
    <scope>NUCLEOTIDE SEQUENCE</scope>
    <source>
        <strain evidence="3">BeijingLab</strain>
        <tissue evidence="3">Pupa</tissue>
    </source>
</reference>
<name>A0AAD8DR34_MYTSE</name>
<dbReference type="Pfam" id="PF00059">
    <property type="entry name" value="Lectin_C"/>
    <property type="match status" value="1"/>
</dbReference>
<feature type="domain" description="C-type lectin" evidence="2">
    <location>
        <begin position="33"/>
        <end position="133"/>
    </location>
</feature>
<evidence type="ECO:0000259" key="2">
    <source>
        <dbReference type="PROSITE" id="PS50041"/>
    </source>
</evidence>
<keyword evidence="1" id="KW-0732">Signal</keyword>
<dbReference type="CDD" id="cd00037">
    <property type="entry name" value="CLECT"/>
    <property type="match status" value="1"/>
</dbReference>
<protein>
    <recommendedName>
        <fullName evidence="2">C-type lectin domain-containing protein</fullName>
    </recommendedName>
</protein>
<dbReference type="InterPro" id="IPR016186">
    <property type="entry name" value="C-type_lectin-like/link_sf"/>
</dbReference>
<dbReference type="AlphaFoldDB" id="A0AAD8DR34"/>
<feature type="chain" id="PRO_5042062484" description="C-type lectin domain-containing protein" evidence="1">
    <location>
        <begin position="20"/>
        <end position="133"/>
    </location>
</feature>
<keyword evidence="4" id="KW-1185">Reference proteome</keyword>
<dbReference type="Gene3D" id="3.10.100.10">
    <property type="entry name" value="Mannose-Binding Protein A, subunit A"/>
    <property type="match status" value="1"/>
</dbReference>
<evidence type="ECO:0000313" key="4">
    <source>
        <dbReference type="Proteomes" id="UP001231518"/>
    </source>
</evidence>
<dbReference type="SUPFAM" id="SSF56436">
    <property type="entry name" value="C-type lectin-like"/>
    <property type="match status" value="1"/>
</dbReference>
<organism evidence="3 4">
    <name type="scientific">Mythimna separata</name>
    <name type="common">Oriental armyworm</name>
    <name type="synonym">Pseudaletia separata</name>
    <dbReference type="NCBI Taxonomy" id="271217"/>
    <lineage>
        <taxon>Eukaryota</taxon>
        <taxon>Metazoa</taxon>
        <taxon>Ecdysozoa</taxon>
        <taxon>Arthropoda</taxon>
        <taxon>Hexapoda</taxon>
        <taxon>Insecta</taxon>
        <taxon>Pterygota</taxon>
        <taxon>Neoptera</taxon>
        <taxon>Endopterygota</taxon>
        <taxon>Lepidoptera</taxon>
        <taxon>Glossata</taxon>
        <taxon>Ditrysia</taxon>
        <taxon>Noctuoidea</taxon>
        <taxon>Noctuidae</taxon>
        <taxon>Noctuinae</taxon>
        <taxon>Hadenini</taxon>
        <taxon>Mythimna</taxon>
    </lineage>
</organism>
<dbReference type="PROSITE" id="PS50041">
    <property type="entry name" value="C_TYPE_LECTIN_2"/>
    <property type="match status" value="1"/>
</dbReference>
<dbReference type="InterPro" id="IPR001304">
    <property type="entry name" value="C-type_lectin-like"/>
</dbReference>
<gene>
    <name evidence="3" type="ORF">PYW07_009912</name>
</gene>
<evidence type="ECO:0000256" key="1">
    <source>
        <dbReference type="SAM" id="SignalP"/>
    </source>
</evidence>